<name>A0A409YW62_9AGAR</name>
<dbReference type="STRING" id="231916.A0A409YW62"/>
<accession>A0A409YW62</accession>
<protein>
    <recommendedName>
        <fullName evidence="3">F-box domain-containing protein</fullName>
    </recommendedName>
</protein>
<evidence type="ECO:0008006" key="3">
    <source>
        <dbReference type="Google" id="ProtNLM"/>
    </source>
</evidence>
<keyword evidence="2" id="KW-1185">Reference proteome</keyword>
<organism evidence="1 2">
    <name type="scientific">Gymnopilus dilepis</name>
    <dbReference type="NCBI Taxonomy" id="231916"/>
    <lineage>
        <taxon>Eukaryota</taxon>
        <taxon>Fungi</taxon>
        <taxon>Dikarya</taxon>
        <taxon>Basidiomycota</taxon>
        <taxon>Agaricomycotina</taxon>
        <taxon>Agaricomycetes</taxon>
        <taxon>Agaricomycetidae</taxon>
        <taxon>Agaricales</taxon>
        <taxon>Agaricineae</taxon>
        <taxon>Hymenogastraceae</taxon>
        <taxon>Gymnopilus</taxon>
    </lineage>
</organism>
<dbReference type="SUPFAM" id="SSF81383">
    <property type="entry name" value="F-box domain"/>
    <property type="match status" value="1"/>
</dbReference>
<dbReference type="EMBL" id="NHYE01000147">
    <property type="protein sequence ID" value="PPR07275.1"/>
    <property type="molecule type" value="Genomic_DNA"/>
</dbReference>
<evidence type="ECO:0000313" key="1">
    <source>
        <dbReference type="EMBL" id="PPR07275.1"/>
    </source>
</evidence>
<proteinExistence type="predicted"/>
<dbReference type="AlphaFoldDB" id="A0A409YW62"/>
<gene>
    <name evidence="1" type="ORF">CVT26_012436</name>
</gene>
<dbReference type="Proteomes" id="UP000284706">
    <property type="component" value="Unassembled WGS sequence"/>
</dbReference>
<dbReference type="OrthoDB" id="2789810at2759"/>
<dbReference type="InParanoid" id="A0A409YW62"/>
<comment type="caution">
    <text evidence="1">The sequence shown here is derived from an EMBL/GenBank/DDBJ whole genome shotgun (WGS) entry which is preliminary data.</text>
</comment>
<dbReference type="InterPro" id="IPR036047">
    <property type="entry name" value="F-box-like_dom_sf"/>
</dbReference>
<evidence type="ECO:0000313" key="2">
    <source>
        <dbReference type="Proteomes" id="UP000284706"/>
    </source>
</evidence>
<reference evidence="1 2" key="1">
    <citation type="journal article" date="2018" name="Evol. Lett.">
        <title>Horizontal gene cluster transfer increased hallucinogenic mushroom diversity.</title>
        <authorList>
            <person name="Reynolds H.T."/>
            <person name="Vijayakumar V."/>
            <person name="Gluck-Thaler E."/>
            <person name="Korotkin H.B."/>
            <person name="Matheny P.B."/>
            <person name="Slot J.C."/>
        </authorList>
    </citation>
    <scope>NUCLEOTIDE SEQUENCE [LARGE SCALE GENOMIC DNA]</scope>
    <source>
        <strain evidence="1 2">SRW20</strain>
    </source>
</reference>
<sequence>MPLKPIILPQEVWDNVISHLQYDGQSLKSCCIVCKAWALPSRTHLFRKLVFTASSPSRLSALFSNDSILPIPTWAVKEVEYRDAPSPTFLVKQLLYRFSSCLAKLHLHDVIFEAFSCVVDMICAFPTLKTLWLRNVSWTRQIRKECIDMQKKGLPHSLTDFRLHGINFRVFFIWILAHPSLPYISDLDFGPLDEEAIPYAGRYMLVVGPHVKHLSLSFGFSETWHLCIQDLLSENEQEMAKYRVERPLDSIAYNYGKKYGIAPCDNLAAFNNLQSLRINEFLDSSSINHSTATFWAPRLLASIQPRRLEHIIFCLNLSSVGELDNVVIDWDFIDLALTSGLYASLRCLLFEVGGQVNLDGLANLVMSRLPMTRSRGILRFSRPAC</sequence>